<feature type="non-terminal residue" evidence="1">
    <location>
        <position position="152"/>
    </location>
</feature>
<name>X1T2Q1_9ZZZZ</name>
<accession>X1T2Q1</accession>
<protein>
    <submittedName>
        <fullName evidence="1">Uncharacterized protein</fullName>
    </submittedName>
</protein>
<sequence length="152" mass="17906">MKIPKGIEGDYLETKRNHLFFDIKGIHHPHDRKICFLRFYPDQNGDRIKDDIKFKKIYSLDERYSKLREQYPQYLFFSKNFDLELQGVKLGDIKQIYTPRAYFNKLKDKTELIETEIQSKNLCELLINKGDIPENSIGISGSPMIGLNKKSS</sequence>
<comment type="caution">
    <text evidence="1">The sequence shown here is derived from an EMBL/GenBank/DDBJ whole genome shotgun (WGS) entry which is preliminary data.</text>
</comment>
<gene>
    <name evidence="1" type="ORF">S12H4_21256</name>
</gene>
<reference evidence="1" key="1">
    <citation type="journal article" date="2014" name="Front. Microbiol.">
        <title>High frequency of phylogenetically diverse reductive dehalogenase-homologous genes in deep subseafloor sedimentary metagenomes.</title>
        <authorList>
            <person name="Kawai M."/>
            <person name="Futagami T."/>
            <person name="Toyoda A."/>
            <person name="Takaki Y."/>
            <person name="Nishi S."/>
            <person name="Hori S."/>
            <person name="Arai W."/>
            <person name="Tsubouchi T."/>
            <person name="Morono Y."/>
            <person name="Uchiyama I."/>
            <person name="Ito T."/>
            <person name="Fujiyama A."/>
            <person name="Inagaki F."/>
            <person name="Takami H."/>
        </authorList>
    </citation>
    <scope>NUCLEOTIDE SEQUENCE</scope>
    <source>
        <strain evidence="1">Expedition CK06-06</strain>
    </source>
</reference>
<dbReference type="AlphaFoldDB" id="X1T2Q1"/>
<dbReference type="EMBL" id="BARW01010904">
    <property type="protein sequence ID" value="GAI81895.1"/>
    <property type="molecule type" value="Genomic_DNA"/>
</dbReference>
<evidence type="ECO:0000313" key="1">
    <source>
        <dbReference type="EMBL" id="GAI81895.1"/>
    </source>
</evidence>
<proteinExistence type="predicted"/>
<organism evidence="1">
    <name type="scientific">marine sediment metagenome</name>
    <dbReference type="NCBI Taxonomy" id="412755"/>
    <lineage>
        <taxon>unclassified sequences</taxon>
        <taxon>metagenomes</taxon>
        <taxon>ecological metagenomes</taxon>
    </lineage>
</organism>